<dbReference type="InterPro" id="IPR050445">
    <property type="entry name" value="Bact_polysacc_biosynth/exp"/>
</dbReference>
<keyword evidence="2" id="KW-0472">Membrane</keyword>
<gene>
    <name evidence="3" type="primary">kpsE</name>
    <name evidence="3" type="ORF">CSUB8521_0312</name>
</gene>
<proteinExistence type="predicted"/>
<dbReference type="GO" id="GO:0005886">
    <property type="term" value="C:plasma membrane"/>
    <property type="evidence" value="ECO:0007669"/>
    <property type="project" value="TreeGrafter"/>
</dbReference>
<keyword evidence="2" id="KW-1133">Transmembrane helix</keyword>
<dbReference type="RefSeq" id="WP_039662777.1">
    <property type="nucleotide sequence ID" value="NZ_CP007772.1"/>
</dbReference>
<feature type="transmembrane region" description="Helical" evidence="2">
    <location>
        <begin position="21"/>
        <end position="42"/>
    </location>
</feature>
<dbReference type="Proteomes" id="UP000031135">
    <property type="component" value="Chromosome"/>
</dbReference>
<organism evidence="3 4">
    <name type="scientific">Campylobacter subantarcticus LMG 24374</name>
    <dbReference type="NCBI Taxonomy" id="1388751"/>
    <lineage>
        <taxon>Bacteria</taxon>
        <taxon>Pseudomonadati</taxon>
        <taxon>Campylobacterota</taxon>
        <taxon>Epsilonproteobacteria</taxon>
        <taxon>Campylobacterales</taxon>
        <taxon>Campylobacteraceae</taxon>
        <taxon>Campylobacter</taxon>
    </lineage>
</organism>
<dbReference type="KEGG" id="csm:CSUB8521_0312"/>
<dbReference type="HOGENOM" id="CLU_027864_2_0_7"/>
<dbReference type="AlphaFoldDB" id="A0A0A8H7Y2"/>
<protein>
    <submittedName>
        <fullName evidence="3">Capsular polysaccharide export system, inner membrane protein</fullName>
    </submittedName>
</protein>
<evidence type="ECO:0000313" key="3">
    <source>
        <dbReference type="EMBL" id="AJC90201.1"/>
    </source>
</evidence>
<keyword evidence="2" id="KW-0812">Transmembrane</keyword>
<feature type="coiled-coil region" evidence="1">
    <location>
        <begin position="174"/>
        <end position="273"/>
    </location>
</feature>
<sequence length="372" mass="42355">MQKNELLKKLKNLEILYSFKLVLILTALVAFYYVFIAANRYVSESVLSVKSTTGDSGAITGIAAFLTNNSFSSDDINYLKSYIHSLDMLNILEEKIQIRELYQKQKLDFFYSIAPNADQEEFLKYYQNRVKIVQENSTNGLLRVEVEGFDPQSAHLIASTIVKESEKFINEISHKAARDQMQFAEEELLQFKKRYQKAKDALLAFQNKYGVFDPLKQAEGTLKLIAELESRIAAKEAELLMMQSYINDNAPQIVTIKSEIDALKKQLQKEKSKVSSPKSSQKLNDLAAKFQDLTIEAGFAESAYTAALKAYESARIEALRKIKQVVIVQSPSLPQSAKYPEALYNILTAFMILSLIFGIVKFVKMIIEEHRY</sequence>
<evidence type="ECO:0000256" key="1">
    <source>
        <dbReference type="SAM" id="Coils"/>
    </source>
</evidence>
<evidence type="ECO:0000256" key="2">
    <source>
        <dbReference type="SAM" id="Phobius"/>
    </source>
</evidence>
<reference evidence="3 4" key="1">
    <citation type="journal article" date="2014" name="Genome Biol. Evol.">
        <title>Comparative Genomics of the Campylobacter lari Group.</title>
        <authorList>
            <person name="Miller W.G."/>
            <person name="Yee E."/>
            <person name="Chapman M.H."/>
            <person name="Smith T.P."/>
            <person name="Bono J.L."/>
            <person name="Huynh S."/>
            <person name="Parker C.T."/>
            <person name="Vandamme P."/>
            <person name="Luong K."/>
            <person name="Korlach J."/>
        </authorList>
    </citation>
    <scope>NUCLEOTIDE SEQUENCE [LARGE SCALE GENOMIC DNA]</scope>
    <source>
        <strain evidence="3 4">LMG 24374</strain>
    </source>
</reference>
<feature type="transmembrane region" description="Helical" evidence="2">
    <location>
        <begin position="342"/>
        <end position="363"/>
    </location>
</feature>
<dbReference type="OrthoDB" id="5452389at2"/>
<dbReference type="PANTHER" id="PTHR32309">
    <property type="entry name" value="TYROSINE-PROTEIN KINASE"/>
    <property type="match status" value="1"/>
</dbReference>
<keyword evidence="1" id="KW-0175">Coiled coil</keyword>
<accession>A0A0A8H7Y2</accession>
<dbReference type="PANTHER" id="PTHR32309:SF13">
    <property type="entry name" value="FERRIC ENTEROBACTIN TRANSPORT PROTEIN FEPE"/>
    <property type="match status" value="1"/>
</dbReference>
<name>A0A0A8H7Y2_9BACT</name>
<evidence type="ECO:0000313" key="4">
    <source>
        <dbReference type="Proteomes" id="UP000031135"/>
    </source>
</evidence>
<dbReference type="GO" id="GO:0004713">
    <property type="term" value="F:protein tyrosine kinase activity"/>
    <property type="evidence" value="ECO:0007669"/>
    <property type="project" value="TreeGrafter"/>
</dbReference>
<dbReference type="EMBL" id="CP007772">
    <property type="protein sequence ID" value="AJC90201.1"/>
    <property type="molecule type" value="Genomic_DNA"/>
</dbReference>